<dbReference type="EMBL" id="SJKA01000003">
    <property type="protein sequence ID" value="TCC37188.1"/>
    <property type="molecule type" value="Genomic_DNA"/>
</dbReference>
<dbReference type="InterPro" id="IPR015890">
    <property type="entry name" value="Chorismate_C"/>
</dbReference>
<evidence type="ECO:0000256" key="4">
    <source>
        <dbReference type="ARBA" id="ARBA00023235"/>
    </source>
</evidence>
<dbReference type="InterPro" id="IPR005801">
    <property type="entry name" value="ADC_synthase"/>
</dbReference>
<dbReference type="AlphaFoldDB" id="A0A4R0IZU8"/>
<comment type="caution">
    <text evidence="7">The sequence shown here is derived from an EMBL/GenBank/DDBJ whole genome shotgun (WGS) entry which is preliminary data.</text>
</comment>
<dbReference type="Pfam" id="PF00425">
    <property type="entry name" value="Chorismate_bind"/>
    <property type="match status" value="1"/>
</dbReference>
<dbReference type="NCBIfam" id="TIGR00543">
    <property type="entry name" value="isochor_syn"/>
    <property type="match status" value="1"/>
</dbReference>
<dbReference type="Gene3D" id="3.60.120.10">
    <property type="entry name" value="Anthranilate synthase"/>
    <property type="match status" value="1"/>
</dbReference>
<evidence type="ECO:0000256" key="1">
    <source>
        <dbReference type="ARBA" id="ARBA00000799"/>
    </source>
</evidence>
<dbReference type="EC" id="5.4.4.2" evidence="3"/>
<comment type="catalytic activity">
    <reaction evidence="1">
        <text>chorismate = isochorismate</text>
        <dbReference type="Rhea" id="RHEA:18985"/>
        <dbReference type="ChEBI" id="CHEBI:29748"/>
        <dbReference type="ChEBI" id="CHEBI:29780"/>
        <dbReference type="EC" id="5.4.4.2"/>
    </reaction>
</comment>
<proteinExistence type="inferred from homology"/>
<feature type="domain" description="Chorismate-utilising enzyme C-terminal" evidence="6">
    <location>
        <begin position="165"/>
        <end position="416"/>
    </location>
</feature>
<sequence length="426" mass="44896">MSASPGSRAALATRGPAPQLVVRSQAVDGVSAQLLDHLPDEGGLAWVRRGDGHVGWGVAARLDVAGSNRFQEAMTWWQELTSAAVIRDEVGVPGSGLVCFGSFGFTDQDPGELVVPDVIVGRRGDTTWVTTVSPASSLGAPPELVVHEPSPVYDVAFADGARTGTDWSSIVADAVRRITAGELEKVVLARDLIAIAEQPIDLRWPLHRLATAYPNCWTFSVDGLIGATPELLVRREKGLITSRVLAGTIRRTGDDEHDLALAASLARSSKDLEEHEFAVRSVAEALEPHCTSMNVPETPFVLHLPNVMHLATDVAGVANNGASALGLAAALHPSAAVCGTPTPVARDLIGEIEGMQRGRFSGPVGWMDASGDGEWCIALRCGQADPDEPRRMRLFAGAGIVAGSDPDAELAETNAKLVPMRDALGD</sequence>
<evidence type="ECO:0000256" key="5">
    <source>
        <dbReference type="ARBA" id="ARBA00041564"/>
    </source>
</evidence>
<evidence type="ECO:0000256" key="2">
    <source>
        <dbReference type="ARBA" id="ARBA00005297"/>
    </source>
</evidence>
<gene>
    <name evidence="7" type="ORF">E0H50_11045</name>
</gene>
<protein>
    <recommendedName>
        <fullName evidence="3">isochorismate synthase</fullName>
        <ecNumber evidence="3">5.4.4.2</ecNumber>
    </recommendedName>
    <alternativeName>
        <fullName evidence="5">Isochorismate mutase</fullName>
    </alternativeName>
</protein>
<keyword evidence="4 7" id="KW-0413">Isomerase</keyword>
<reference evidence="7 8" key="1">
    <citation type="submission" date="2019-02" db="EMBL/GenBank/DDBJ databases">
        <title>Kribbella capetownensis sp. nov. and Kribbella speibonae sp. nov., isolated from soil.</title>
        <authorList>
            <person name="Curtis S.M."/>
            <person name="Norton I."/>
            <person name="Everest G.J."/>
            <person name="Meyers P.R."/>
        </authorList>
    </citation>
    <scope>NUCLEOTIDE SEQUENCE [LARGE SCALE GENOMIC DNA]</scope>
    <source>
        <strain evidence="7 8">DSM 27082</strain>
    </source>
</reference>
<evidence type="ECO:0000256" key="3">
    <source>
        <dbReference type="ARBA" id="ARBA00012824"/>
    </source>
</evidence>
<organism evidence="7 8">
    <name type="scientific">Kribbella sindirgiensis</name>
    <dbReference type="NCBI Taxonomy" id="1124744"/>
    <lineage>
        <taxon>Bacteria</taxon>
        <taxon>Bacillati</taxon>
        <taxon>Actinomycetota</taxon>
        <taxon>Actinomycetes</taxon>
        <taxon>Propionibacteriales</taxon>
        <taxon>Kribbellaceae</taxon>
        <taxon>Kribbella</taxon>
    </lineage>
</organism>
<dbReference type="RefSeq" id="WP_131286685.1">
    <property type="nucleotide sequence ID" value="NZ_SJKA01000003.1"/>
</dbReference>
<evidence type="ECO:0000259" key="6">
    <source>
        <dbReference type="Pfam" id="PF00425"/>
    </source>
</evidence>
<evidence type="ECO:0000313" key="8">
    <source>
        <dbReference type="Proteomes" id="UP000292695"/>
    </source>
</evidence>
<dbReference type="SUPFAM" id="SSF56322">
    <property type="entry name" value="ADC synthase"/>
    <property type="match status" value="1"/>
</dbReference>
<dbReference type="PANTHER" id="PTHR42839">
    <property type="entry name" value="ISOCHORISMATE SYNTHASE ENTC"/>
    <property type="match status" value="1"/>
</dbReference>
<dbReference type="Proteomes" id="UP000292695">
    <property type="component" value="Unassembled WGS sequence"/>
</dbReference>
<dbReference type="GO" id="GO:0008909">
    <property type="term" value="F:isochorismate synthase activity"/>
    <property type="evidence" value="ECO:0007669"/>
    <property type="project" value="UniProtKB-EC"/>
</dbReference>
<keyword evidence="8" id="KW-1185">Reference proteome</keyword>
<name>A0A4R0IZU8_9ACTN</name>
<dbReference type="OrthoDB" id="9806579at2"/>
<dbReference type="InterPro" id="IPR004561">
    <property type="entry name" value="IsoChor_synthase"/>
</dbReference>
<evidence type="ECO:0000313" key="7">
    <source>
        <dbReference type="EMBL" id="TCC37188.1"/>
    </source>
</evidence>
<comment type="similarity">
    <text evidence="2">Belongs to the isochorismate synthase family.</text>
</comment>
<dbReference type="PANTHER" id="PTHR42839:SF2">
    <property type="entry name" value="ISOCHORISMATE SYNTHASE ENTC"/>
    <property type="match status" value="1"/>
</dbReference>
<accession>A0A4R0IZU8</accession>